<reference evidence="5 6" key="1">
    <citation type="submission" date="2019-07" db="EMBL/GenBank/DDBJ databases">
        <title>Insights of Desulfuromonas acetexigens electromicrobiology.</title>
        <authorList>
            <person name="Katuri K."/>
            <person name="Sapireddy V."/>
            <person name="Shaw D.R."/>
            <person name="Saikaly P."/>
        </authorList>
    </citation>
    <scope>NUCLEOTIDE SEQUENCE [LARGE SCALE GENOMIC DNA]</scope>
    <source>
        <strain evidence="5 6">2873</strain>
    </source>
</reference>
<protein>
    <recommendedName>
        <fullName evidence="2">Thiamine-monophosphate kinase</fullName>
        <shortName evidence="2">TMP kinase</shortName>
        <shortName evidence="2">Thiamine-phosphate kinase</shortName>
        <ecNumber evidence="2">2.7.4.16</ecNumber>
    </recommendedName>
</protein>
<feature type="domain" description="PurM-like C-terminal" evidence="4">
    <location>
        <begin position="157"/>
        <end position="304"/>
    </location>
</feature>
<dbReference type="PIRSF" id="PIRSF005303">
    <property type="entry name" value="Thiam_monoph_kin"/>
    <property type="match status" value="1"/>
</dbReference>
<comment type="pathway">
    <text evidence="2">Cofactor biosynthesis; thiamine diphosphate biosynthesis; thiamine diphosphate from thiamine phosphate: step 1/1.</text>
</comment>
<sequence length="333" mass="34913">MKLAELGEFGFIERIRRAVAGAPGVHLGIGDDCAVLELPPGERLLTSTDLLIEEVHFRREWTDSFRLGRKSVSVNVSDIAAMGGTPRHLYLGLGIPADLPVEELDAFISGFLSACRDYGATLVGGDTCRSPGPLLISVTVEGSAPSAEVVSRRGARSGDGIYASGTLGDSALALRRLLDGSLPDDVSAARHHDPRAQVELGRTLAKARLPSAMIDLSDGLLADLGHILEASAVGAEIEIAALPLSPAFRSALAEAPELIELALSGGEDYQLLFTIPPAREGELAAISTALGLPLTRLGTVTAEPGRLWLRRADGGREAATAKGFNHFSPFGKG</sequence>
<dbReference type="Pfam" id="PF00586">
    <property type="entry name" value="AIRS"/>
    <property type="match status" value="1"/>
</dbReference>
<dbReference type="InterPro" id="IPR036921">
    <property type="entry name" value="PurM-like_N_sf"/>
</dbReference>
<feature type="domain" description="PurM-like N-terminal" evidence="3">
    <location>
        <begin position="30"/>
        <end position="142"/>
    </location>
</feature>
<feature type="binding site" evidence="2">
    <location>
        <position position="49"/>
    </location>
    <ligand>
        <name>Mg(2+)</name>
        <dbReference type="ChEBI" id="CHEBI:18420"/>
        <label>1</label>
    </ligand>
</feature>
<feature type="binding site" evidence="2">
    <location>
        <begin position="125"/>
        <end position="126"/>
    </location>
    <ligand>
        <name>ATP</name>
        <dbReference type="ChEBI" id="CHEBI:30616"/>
    </ligand>
</feature>
<feature type="binding site" evidence="2">
    <location>
        <position position="47"/>
    </location>
    <ligand>
        <name>Mg(2+)</name>
        <dbReference type="ChEBI" id="CHEBI:18420"/>
        <label>4</label>
    </ligand>
</feature>
<feature type="binding site" evidence="2">
    <location>
        <position position="32"/>
    </location>
    <ligand>
        <name>Mg(2+)</name>
        <dbReference type="ChEBI" id="CHEBI:18420"/>
        <label>4</label>
    </ligand>
</feature>
<dbReference type="NCBIfam" id="TIGR01379">
    <property type="entry name" value="thiL"/>
    <property type="match status" value="1"/>
</dbReference>
<gene>
    <name evidence="2 5" type="primary">thiL</name>
    <name evidence="5" type="ORF">FL622_08150</name>
</gene>
<feature type="binding site" evidence="2">
    <location>
        <position position="32"/>
    </location>
    <ligand>
        <name>Mg(2+)</name>
        <dbReference type="ChEBI" id="CHEBI:18420"/>
        <label>3</label>
    </ligand>
</feature>
<dbReference type="Gene3D" id="3.90.650.10">
    <property type="entry name" value="PurM-like C-terminal domain"/>
    <property type="match status" value="1"/>
</dbReference>
<feature type="binding site" evidence="2">
    <location>
        <position position="218"/>
    </location>
    <ligand>
        <name>Mg(2+)</name>
        <dbReference type="ChEBI" id="CHEBI:18420"/>
        <label>5</label>
    </ligand>
</feature>
<accession>A0A550JEY7</accession>
<feature type="binding site" evidence="2">
    <location>
        <position position="49"/>
    </location>
    <ligand>
        <name>Mg(2+)</name>
        <dbReference type="ChEBI" id="CHEBI:18420"/>
        <label>2</label>
    </ligand>
</feature>
<comment type="catalytic activity">
    <reaction evidence="2">
        <text>thiamine phosphate + ATP = thiamine diphosphate + ADP</text>
        <dbReference type="Rhea" id="RHEA:15913"/>
        <dbReference type="ChEBI" id="CHEBI:30616"/>
        <dbReference type="ChEBI" id="CHEBI:37575"/>
        <dbReference type="ChEBI" id="CHEBI:58937"/>
        <dbReference type="ChEBI" id="CHEBI:456216"/>
        <dbReference type="EC" id="2.7.4.16"/>
    </reaction>
</comment>
<feature type="binding site" evidence="2">
    <location>
        <position position="78"/>
    </location>
    <ligand>
        <name>Mg(2+)</name>
        <dbReference type="ChEBI" id="CHEBI:18420"/>
        <label>3</label>
    </ligand>
</feature>
<proteinExistence type="inferred from homology"/>
<keyword evidence="2 5" id="KW-0418">Kinase</keyword>
<dbReference type="EMBL" id="VJVV01000005">
    <property type="protein sequence ID" value="TRO81768.1"/>
    <property type="molecule type" value="Genomic_DNA"/>
</dbReference>
<feature type="binding site" evidence="2">
    <location>
        <position position="217"/>
    </location>
    <ligand>
        <name>ATP</name>
        <dbReference type="ChEBI" id="CHEBI:30616"/>
    </ligand>
</feature>
<feature type="binding site" evidence="2">
    <location>
        <position position="78"/>
    </location>
    <ligand>
        <name>Mg(2+)</name>
        <dbReference type="ChEBI" id="CHEBI:18420"/>
        <label>4</label>
    </ligand>
</feature>
<feature type="binding site" evidence="2">
    <location>
        <position position="215"/>
    </location>
    <ligand>
        <name>Mg(2+)</name>
        <dbReference type="ChEBI" id="CHEBI:18420"/>
        <label>3</label>
    </ligand>
</feature>
<dbReference type="CDD" id="cd02194">
    <property type="entry name" value="ThiL"/>
    <property type="match status" value="1"/>
</dbReference>
<dbReference type="PANTHER" id="PTHR30270">
    <property type="entry name" value="THIAMINE-MONOPHOSPHATE KINASE"/>
    <property type="match status" value="1"/>
</dbReference>
<keyword evidence="1 2" id="KW-0784">Thiamine biosynthesis</keyword>
<keyword evidence="2" id="KW-0547">Nucleotide-binding</keyword>
<dbReference type="OrthoDB" id="9802811at2"/>
<feature type="binding site" evidence="2">
    <location>
        <position position="48"/>
    </location>
    <ligand>
        <name>Mg(2+)</name>
        <dbReference type="ChEBI" id="CHEBI:18420"/>
        <label>1</label>
    </ligand>
</feature>
<dbReference type="GO" id="GO:0009229">
    <property type="term" value="P:thiamine diphosphate biosynthetic process"/>
    <property type="evidence" value="ECO:0007669"/>
    <property type="project" value="UniProtKB-UniRule"/>
</dbReference>
<dbReference type="Pfam" id="PF02769">
    <property type="entry name" value="AIRS_C"/>
    <property type="match status" value="1"/>
</dbReference>
<feature type="binding site" evidence="2">
    <location>
        <position position="78"/>
    </location>
    <ligand>
        <name>Mg(2+)</name>
        <dbReference type="ChEBI" id="CHEBI:18420"/>
        <label>2</label>
    </ligand>
</feature>
<evidence type="ECO:0000259" key="3">
    <source>
        <dbReference type="Pfam" id="PF00586"/>
    </source>
</evidence>
<evidence type="ECO:0000256" key="1">
    <source>
        <dbReference type="ARBA" id="ARBA00022977"/>
    </source>
</evidence>
<dbReference type="SUPFAM" id="SSF55326">
    <property type="entry name" value="PurM N-terminal domain-like"/>
    <property type="match status" value="1"/>
</dbReference>
<dbReference type="InterPro" id="IPR036676">
    <property type="entry name" value="PurM-like_C_sf"/>
</dbReference>
<comment type="similarity">
    <text evidence="2">Belongs to the thiamine-monophosphate kinase family.</text>
</comment>
<dbReference type="SUPFAM" id="SSF56042">
    <property type="entry name" value="PurM C-terminal domain-like"/>
    <property type="match status" value="1"/>
</dbReference>
<dbReference type="InterPro" id="IPR006283">
    <property type="entry name" value="ThiL-like"/>
</dbReference>
<evidence type="ECO:0000259" key="4">
    <source>
        <dbReference type="Pfam" id="PF02769"/>
    </source>
</evidence>
<dbReference type="GO" id="GO:0005524">
    <property type="term" value="F:ATP binding"/>
    <property type="evidence" value="ECO:0007669"/>
    <property type="project" value="UniProtKB-UniRule"/>
</dbReference>
<feature type="binding site" evidence="2">
    <location>
        <position position="324"/>
    </location>
    <ligand>
        <name>substrate</name>
    </ligand>
</feature>
<feature type="binding site" evidence="2">
    <location>
        <position position="267"/>
    </location>
    <ligand>
        <name>substrate</name>
    </ligand>
</feature>
<name>A0A550JEY7_9BACT</name>
<keyword evidence="2" id="KW-0460">Magnesium</keyword>
<feature type="binding site" evidence="2">
    <location>
        <position position="56"/>
    </location>
    <ligand>
        <name>substrate</name>
    </ligand>
</feature>
<feature type="binding site" evidence="2">
    <location>
        <position position="152"/>
    </location>
    <ligand>
        <name>ATP</name>
        <dbReference type="ChEBI" id="CHEBI:30616"/>
    </ligand>
</feature>
<evidence type="ECO:0000313" key="6">
    <source>
        <dbReference type="Proteomes" id="UP000317155"/>
    </source>
</evidence>
<dbReference type="RefSeq" id="WP_092057595.1">
    <property type="nucleotide sequence ID" value="NZ_FOJJ01000037.1"/>
</dbReference>
<dbReference type="AlphaFoldDB" id="A0A550JEY7"/>
<comment type="function">
    <text evidence="2">Catalyzes the ATP-dependent phosphorylation of thiamine-monophosphate (TMP) to form thiamine-pyrophosphate (TPP), the active form of vitamin B1.</text>
</comment>
<dbReference type="GO" id="GO:0009030">
    <property type="term" value="F:thiamine-phosphate kinase activity"/>
    <property type="evidence" value="ECO:0007669"/>
    <property type="project" value="UniProtKB-UniRule"/>
</dbReference>
<dbReference type="PANTHER" id="PTHR30270:SF0">
    <property type="entry name" value="THIAMINE-MONOPHOSPHATE KINASE"/>
    <property type="match status" value="1"/>
</dbReference>
<dbReference type="UniPathway" id="UPA00060">
    <property type="reaction ID" value="UER00142"/>
</dbReference>
<dbReference type="InterPro" id="IPR010918">
    <property type="entry name" value="PurM-like_C_dom"/>
</dbReference>
<dbReference type="EC" id="2.7.4.16" evidence="2"/>
<keyword evidence="2" id="KW-0479">Metal-binding</keyword>
<dbReference type="GO" id="GO:0000287">
    <property type="term" value="F:magnesium ion binding"/>
    <property type="evidence" value="ECO:0007669"/>
    <property type="project" value="UniProtKB-UniRule"/>
</dbReference>
<feature type="binding site" evidence="2">
    <location>
        <position position="126"/>
    </location>
    <ligand>
        <name>Mg(2+)</name>
        <dbReference type="ChEBI" id="CHEBI:18420"/>
        <label>1</label>
    </ligand>
</feature>
<evidence type="ECO:0000256" key="2">
    <source>
        <dbReference type="HAMAP-Rule" id="MF_02128"/>
    </source>
</evidence>
<comment type="caution">
    <text evidence="2">Lacks conserved residue(s) required for the propagation of feature annotation.</text>
</comment>
<evidence type="ECO:0000313" key="5">
    <source>
        <dbReference type="EMBL" id="TRO81768.1"/>
    </source>
</evidence>
<dbReference type="HAMAP" id="MF_02128">
    <property type="entry name" value="TMP_kinase"/>
    <property type="match status" value="1"/>
</dbReference>
<keyword evidence="2 5" id="KW-0808">Transferase</keyword>
<keyword evidence="2" id="KW-0067">ATP-binding</keyword>
<dbReference type="Proteomes" id="UP000317155">
    <property type="component" value="Unassembled WGS sequence"/>
</dbReference>
<organism evidence="5 6">
    <name type="scientific">Trichloromonas acetexigens</name>
    <dbReference type="NCBI Taxonomy" id="38815"/>
    <lineage>
        <taxon>Bacteria</taxon>
        <taxon>Pseudomonadati</taxon>
        <taxon>Thermodesulfobacteriota</taxon>
        <taxon>Desulfuromonadia</taxon>
        <taxon>Desulfuromonadales</taxon>
        <taxon>Trichloromonadaceae</taxon>
        <taxon>Trichloromonas</taxon>
    </lineage>
</organism>
<comment type="caution">
    <text evidence="5">The sequence shown here is derived from an EMBL/GenBank/DDBJ whole genome shotgun (WGS) entry which is preliminary data.</text>
</comment>
<dbReference type="InterPro" id="IPR016188">
    <property type="entry name" value="PurM-like_N"/>
</dbReference>
<dbReference type="Gene3D" id="3.30.1330.10">
    <property type="entry name" value="PurM-like, N-terminal domain"/>
    <property type="match status" value="1"/>
</dbReference>
<comment type="miscellaneous">
    <text evidence="2">Reaction mechanism of ThiL seems to utilize a direct, inline transfer of the gamma-phosphate of ATP to TMP rather than a phosphorylated enzyme intermediate.</text>
</comment>
<dbReference type="GO" id="GO:0009228">
    <property type="term" value="P:thiamine biosynthetic process"/>
    <property type="evidence" value="ECO:0007669"/>
    <property type="project" value="UniProtKB-KW"/>
</dbReference>
<keyword evidence="6" id="KW-1185">Reference proteome</keyword>